<dbReference type="HOGENOM" id="CLU_580157_0_0_1"/>
<organism evidence="2 3">
    <name type="scientific">Moniliophthora roreri (strain MCA 2997)</name>
    <name type="common">Cocoa frosty pod rot fungus</name>
    <name type="synonym">Crinipellis roreri</name>
    <dbReference type="NCBI Taxonomy" id="1381753"/>
    <lineage>
        <taxon>Eukaryota</taxon>
        <taxon>Fungi</taxon>
        <taxon>Dikarya</taxon>
        <taxon>Basidiomycota</taxon>
        <taxon>Agaricomycotina</taxon>
        <taxon>Agaricomycetes</taxon>
        <taxon>Agaricomycetidae</taxon>
        <taxon>Agaricales</taxon>
        <taxon>Marasmiineae</taxon>
        <taxon>Marasmiaceae</taxon>
        <taxon>Moniliophthora</taxon>
    </lineage>
</organism>
<dbReference type="Proteomes" id="UP000017559">
    <property type="component" value="Unassembled WGS sequence"/>
</dbReference>
<accession>V2WPB9</accession>
<keyword evidence="3" id="KW-1185">Reference proteome</keyword>
<dbReference type="KEGG" id="mrr:Moror_12181"/>
<evidence type="ECO:0000313" key="3">
    <source>
        <dbReference type="Proteomes" id="UP000017559"/>
    </source>
</evidence>
<reference evidence="2 3" key="1">
    <citation type="journal article" date="2014" name="BMC Genomics">
        <title>Genome and secretome analysis of the hemibiotrophic fungal pathogen, Moniliophthora roreri, which causes frosty pod rot disease of cacao: mechanisms of the biotrophic and necrotrophic phases.</title>
        <authorList>
            <person name="Meinhardt L.W."/>
            <person name="Costa G.G.L."/>
            <person name="Thomazella D.P.T."/>
            <person name="Teixeira P.J.P.L."/>
            <person name="Carazzolle M.F."/>
            <person name="Schuster S.C."/>
            <person name="Carlson J.E."/>
            <person name="Guiltinan M.J."/>
            <person name="Mieczkowski P."/>
            <person name="Farmer A."/>
            <person name="Ramaraj T."/>
            <person name="Crozier J."/>
            <person name="Davis R.E."/>
            <person name="Shao J."/>
            <person name="Melnick R.L."/>
            <person name="Pereira G.A.G."/>
            <person name="Bailey B.A."/>
        </authorList>
    </citation>
    <scope>NUCLEOTIDE SEQUENCE [LARGE SCALE GENOMIC DNA]</scope>
    <source>
        <strain evidence="2 3">MCA 2997</strain>
    </source>
</reference>
<dbReference type="AlphaFoldDB" id="V2WPB9"/>
<evidence type="ECO:0000256" key="1">
    <source>
        <dbReference type="SAM" id="Coils"/>
    </source>
</evidence>
<keyword evidence="1" id="KW-0175">Coiled coil</keyword>
<evidence type="ECO:0000313" key="2">
    <source>
        <dbReference type="EMBL" id="ESK82396.1"/>
    </source>
</evidence>
<comment type="caution">
    <text evidence="2">The sequence shown here is derived from an EMBL/GenBank/DDBJ whole genome shotgun (WGS) entry which is preliminary data.</text>
</comment>
<feature type="coiled-coil region" evidence="1">
    <location>
        <begin position="73"/>
        <end position="128"/>
    </location>
</feature>
<name>V2WPB9_MONRO</name>
<protein>
    <submittedName>
        <fullName evidence="2">Uncharacterized protein</fullName>
    </submittedName>
</protein>
<gene>
    <name evidence="2" type="ORF">Moror_12181</name>
</gene>
<proteinExistence type="predicted"/>
<sequence>MPNEEHLHTQLAMDQLECDSDVDSYCLVNSGPVSPTFDPNPNENINDRLLLIETKLDTFITTYKAQNTPNPLVDYLETKVNELERQNRQWEIDTKEFQSECSRLADSLREAQAKPRETKNNLDVAEAENVTDLCKAEEDVKDQTRMRVDDELEPRTWERRCMDSLHEKDALVSRLRPELDQARAELNIEKTNTASLQIELHKAQADVKVQTRLRTDQALQYKAAVAKMEKEKDDQISIYVLFKLELAAELELVRADLKVQKTKNKIALLQAELTPKWHNWKNKCVELQREKANAAVGTHDDQSITALEPERAKADLEAMEEELVALKQKKELTSRWEVLGSIQTVGGLQSLAEAMAQLKVGTEFQPEEASSLMALPLPSNELASQWKVPRVNPSVQTERRLPPLAEAMAQLKVGTESQPEVSSLMELPPPPSNLKKECAEVRDRFFAPRETSNTCGVVTGCSATALITGQD</sequence>
<dbReference type="OrthoDB" id="10564368at2759"/>
<dbReference type="EMBL" id="AWSO01001946">
    <property type="protein sequence ID" value="ESK82396.1"/>
    <property type="molecule type" value="Genomic_DNA"/>
</dbReference>